<sequence>MFDSFPEQINENGKYVFYSHGFIVEGTNPTPVHDRWGVYDFPAIKAALADSDYHLIAYHRPKGTDPFAHAQRLANDVGRLLKSGVPANQITIMGFSRGAFITALTSHNLEQTPVNTILLAGCGRIISSKYADIKMNGAFLSVYETSDGAGSCDKLRNRSSRITSFDEWSISTGKEHGAFYRPIPEWVGPVKQWIKEKS</sequence>
<dbReference type="Pfam" id="PF02230">
    <property type="entry name" value="Abhydrolase_2"/>
    <property type="match status" value="1"/>
</dbReference>
<dbReference type="RefSeq" id="WP_345340810.1">
    <property type="nucleotide sequence ID" value="NZ_BAABLI010000017.1"/>
</dbReference>
<accession>A0ABW4XNA2</accession>
<protein>
    <submittedName>
        <fullName evidence="2">Alpha/beta hydrolase</fullName>
    </submittedName>
</protein>
<dbReference type="Proteomes" id="UP001597380">
    <property type="component" value="Unassembled WGS sequence"/>
</dbReference>
<dbReference type="InterPro" id="IPR003140">
    <property type="entry name" value="PLipase/COase/thioEstase"/>
</dbReference>
<keyword evidence="2" id="KW-0378">Hydrolase</keyword>
<evidence type="ECO:0000313" key="3">
    <source>
        <dbReference type="Proteomes" id="UP001597380"/>
    </source>
</evidence>
<dbReference type="GO" id="GO:0016787">
    <property type="term" value="F:hydrolase activity"/>
    <property type="evidence" value="ECO:0007669"/>
    <property type="project" value="UniProtKB-KW"/>
</dbReference>
<dbReference type="SUPFAM" id="SSF53474">
    <property type="entry name" value="alpha/beta-Hydrolases"/>
    <property type="match status" value="1"/>
</dbReference>
<evidence type="ECO:0000259" key="1">
    <source>
        <dbReference type="Pfam" id="PF02230"/>
    </source>
</evidence>
<evidence type="ECO:0000313" key="2">
    <source>
        <dbReference type="EMBL" id="MFD2095951.1"/>
    </source>
</evidence>
<reference evidence="3" key="1">
    <citation type="journal article" date="2019" name="Int. J. Syst. Evol. Microbiol.">
        <title>The Global Catalogue of Microorganisms (GCM) 10K type strain sequencing project: providing services to taxonomists for standard genome sequencing and annotation.</title>
        <authorList>
            <consortium name="The Broad Institute Genomics Platform"/>
            <consortium name="The Broad Institute Genome Sequencing Center for Infectious Disease"/>
            <person name="Wu L."/>
            <person name="Ma J."/>
        </authorList>
    </citation>
    <scope>NUCLEOTIDE SEQUENCE [LARGE SCALE GENOMIC DNA]</scope>
    <source>
        <strain evidence="3">CGMCC 1.10992</strain>
    </source>
</reference>
<keyword evidence="3" id="KW-1185">Reference proteome</keyword>
<name>A0ABW4XNA2_9GAMM</name>
<proteinExistence type="predicted"/>
<comment type="caution">
    <text evidence="2">The sequence shown here is derived from an EMBL/GenBank/DDBJ whole genome shotgun (WGS) entry which is preliminary data.</text>
</comment>
<organism evidence="2 3">
    <name type="scientific">Corallincola platygyrae</name>
    <dbReference type="NCBI Taxonomy" id="1193278"/>
    <lineage>
        <taxon>Bacteria</taxon>
        <taxon>Pseudomonadati</taxon>
        <taxon>Pseudomonadota</taxon>
        <taxon>Gammaproteobacteria</taxon>
        <taxon>Alteromonadales</taxon>
        <taxon>Psychromonadaceae</taxon>
        <taxon>Corallincola</taxon>
    </lineage>
</organism>
<dbReference type="Gene3D" id="3.40.50.1820">
    <property type="entry name" value="alpha/beta hydrolase"/>
    <property type="match status" value="1"/>
</dbReference>
<dbReference type="InterPro" id="IPR029058">
    <property type="entry name" value="AB_hydrolase_fold"/>
</dbReference>
<feature type="domain" description="Phospholipase/carboxylesterase/thioesterase" evidence="1">
    <location>
        <begin position="71"/>
        <end position="132"/>
    </location>
</feature>
<gene>
    <name evidence="2" type="ORF">ACFSJ3_08150</name>
</gene>
<dbReference type="EMBL" id="JBHUHT010000011">
    <property type="protein sequence ID" value="MFD2095951.1"/>
    <property type="molecule type" value="Genomic_DNA"/>
</dbReference>